<dbReference type="AlphaFoldDB" id="A0AAV4WM33"/>
<accession>A0AAV4WM33</accession>
<gene>
    <name evidence="1" type="ORF">CDAR_116321</name>
</gene>
<protein>
    <submittedName>
        <fullName evidence="1">Uncharacterized protein</fullName>
    </submittedName>
</protein>
<reference evidence="1 2" key="1">
    <citation type="submission" date="2021-06" db="EMBL/GenBank/DDBJ databases">
        <title>Caerostris darwini draft genome.</title>
        <authorList>
            <person name="Kono N."/>
            <person name="Arakawa K."/>
        </authorList>
    </citation>
    <scope>NUCLEOTIDE SEQUENCE [LARGE SCALE GENOMIC DNA]</scope>
</reference>
<organism evidence="1 2">
    <name type="scientific">Caerostris darwini</name>
    <dbReference type="NCBI Taxonomy" id="1538125"/>
    <lineage>
        <taxon>Eukaryota</taxon>
        <taxon>Metazoa</taxon>
        <taxon>Ecdysozoa</taxon>
        <taxon>Arthropoda</taxon>
        <taxon>Chelicerata</taxon>
        <taxon>Arachnida</taxon>
        <taxon>Araneae</taxon>
        <taxon>Araneomorphae</taxon>
        <taxon>Entelegynae</taxon>
        <taxon>Araneoidea</taxon>
        <taxon>Araneidae</taxon>
        <taxon>Caerostris</taxon>
    </lineage>
</organism>
<comment type="caution">
    <text evidence="1">The sequence shown here is derived from an EMBL/GenBank/DDBJ whole genome shotgun (WGS) entry which is preliminary data.</text>
</comment>
<keyword evidence="2" id="KW-1185">Reference proteome</keyword>
<dbReference type="Proteomes" id="UP001054837">
    <property type="component" value="Unassembled WGS sequence"/>
</dbReference>
<evidence type="ECO:0000313" key="1">
    <source>
        <dbReference type="EMBL" id="GIY83383.1"/>
    </source>
</evidence>
<dbReference type="EMBL" id="BPLQ01014820">
    <property type="protein sequence ID" value="GIY83383.1"/>
    <property type="molecule type" value="Genomic_DNA"/>
</dbReference>
<evidence type="ECO:0000313" key="2">
    <source>
        <dbReference type="Proteomes" id="UP001054837"/>
    </source>
</evidence>
<name>A0AAV4WM33_9ARAC</name>
<proteinExistence type="predicted"/>
<sequence>MPTQRPKSYSGRRLTTIPRNKIEGKKRKTFLPKPDPFVFFYTYRERRIKERWIGFLWPFFSRPRGHLFLMFLYVHCVGVNHSGGEGGKRRCWHSSSFRKALAPLT</sequence>